<dbReference type="GO" id="GO:0006355">
    <property type="term" value="P:regulation of DNA-templated transcription"/>
    <property type="evidence" value="ECO:0007669"/>
    <property type="project" value="InterPro"/>
</dbReference>
<feature type="compositionally biased region" description="Polar residues" evidence="9">
    <location>
        <begin position="368"/>
        <end position="379"/>
    </location>
</feature>
<evidence type="ECO:0000313" key="12">
    <source>
        <dbReference type="Proteomes" id="UP001202479"/>
    </source>
</evidence>
<feature type="region of interest" description="Disordered" evidence="9">
    <location>
        <begin position="233"/>
        <end position="253"/>
    </location>
</feature>
<evidence type="ECO:0000256" key="2">
    <source>
        <dbReference type="ARBA" id="ARBA00004496"/>
    </source>
</evidence>
<evidence type="ECO:0000256" key="7">
    <source>
        <dbReference type="ARBA" id="ARBA00023163"/>
    </source>
</evidence>
<accession>A0AAI9SVZ2</accession>
<feature type="region of interest" description="Disordered" evidence="9">
    <location>
        <begin position="82"/>
        <end position="108"/>
    </location>
</feature>
<evidence type="ECO:0000256" key="8">
    <source>
        <dbReference type="ARBA" id="ARBA00023242"/>
    </source>
</evidence>
<dbReference type="Pfam" id="PF04065">
    <property type="entry name" value="Not3"/>
    <property type="match status" value="1"/>
</dbReference>
<dbReference type="GO" id="GO:0030015">
    <property type="term" value="C:CCR4-NOT core complex"/>
    <property type="evidence" value="ECO:0007669"/>
    <property type="project" value="InterPro"/>
</dbReference>
<evidence type="ECO:0000256" key="9">
    <source>
        <dbReference type="SAM" id="MobiDB-lite"/>
    </source>
</evidence>
<reference evidence="11" key="1">
    <citation type="journal article" date="2022" name="DNA Res.">
        <title>Genome analysis of five recently described species of the CUG-Ser clade uncovers Candida theae as a new hybrid lineage with pathogenic potential in the Candida parapsilosis species complex.</title>
        <authorList>
            <person name="Mixao V."/>
            <person name="Del Olmo V."/>
            <person name="Hegedusova E."/>
            <person name="Saus E."/>
            <person name="Pryszcz L."/>
            <person name="Cillingova A."/>
            <person name="Nosek J."/>
            <person name="Gabaldon T."/>
        </authorList>
    </citation>
    <scope>NUCLEOTIDE SEQUENCE</scope>
    <source>
        <strain evidence="11">CBS 10844</strain>
    </source>
</reference>
<feature type="compositionally biased region" description="Low complexity" evidence="9">
    <location>
        <begin position="330"/>
        <end position="367"/>
    </location>
</feature>
<sequence>MRANDLKKEIKKLQKFREQIKHWLSNDAVNTLGPVGTSYMGKLLENKSVIEDAMETYKSVEKQTKLKTFSNQSIMMTFIDSAHGDEDDEDSEEIESSEEEDESEYEGLSEEAVDSIKFFKDAISELKEQTEKSTHEHEKLAGKKLRKNNLSTIEAKKEKIQATIANNKFHQKKLRKLIKLLKNGSVIEFNLIFALKGDIEQYLNTNGDYDFGKDTELYEDIFNQIAAAEEDYSEIHEDHSTEPTSEEGNNEYSATKKNGYISENFAAAAAATTTTTVASSSTSHPTNSQAHEHNNTSAAANHSTTQPVLSSSGPQQAHHHLSKNSYSSPPTQNNQAPAVAAAAATTSTPTTTTTSSLSSQNHSHTLHGQQNSGSQTSPEIASPAIVRSLKPATTPSKPVGGLKWSAAAAVGIPDTLYKSSSTEYEDEGLQKGNVAVESPNNRAAAEEEQQEEAVKEEEKEEEENVQFDPIKLEPIDLDKYKNIIANSSLSKTELNLFADMNLVRVPPGIQDLAVSFASKRNNDEFKILVDSQDFNQYTCPIYKSYLPKIVQPNYYSQFTNFSFKHPIQLTKFQSHWNKIRAYYGFGGLVKEIKDLLLRETPENAALIAELTFVFFYGFYYGLTPAENLIAESSLFELGWKPYRTQLDVPTTINNSVSRAASTDGMNKENHSSQYFYWFRRLKLISSSSDQQQPLDKTQAFEIGDYQVFDLNFWEIFVKYGFKLDYSSCQLEPSKTLF</sequence>
<proteinExistence type="inferred from homology"/>
<keyword evidence="5" id="KW-0678">Repressor</keyword>
<dbReference type="Proteomes" id="UP001202479">
    <property type="component" value="Unassembled WGS sequence"/>
</dbReference>
<dbReference type="AlphaFoldDB" id="A0AAI9SVZ2"/>
<feature type="compositionally biased region" description="Acidic residues" evidence="9">
    <location>
        <begin position="85"/>
        <end position="108"/>
    </location>
</feature>
<gene>
    <name evidence="11" type="ORF">KGF56_003459</name>
</gene>
<evidence type="ECO:0000259" key="10">
    <source>
        <dbReference type="Pfam" id="PF04065"/>
    </source>
</evidence>
<keyword evidence="4" id="KW-0963">Cytoplasm</keyword>
<evidence type="ECO:0000313" key="11">
    <source>
        <dbReference type="EMBL" id="KAI3403734.2"/>
    </source>
</evidence>
<feature type="domain" description="CCR4-Not complex component Not N-terminal" evidence="10">
    <location>
        <begin position="4"/>
        <end position="223"/>
    </location>
</feature>
<feature type="region of interest" description="Disordered" evidence="9">
    <location>
        <begin position="276"/>
        <end position="379"/>
    </location>
</feature>
<dbReference type="EMBL" id="JAHUZD010000121">
    <property type="protein sequence ID" value="KAI3403734.2"/>
    <property type="molecule type" value="Genomic_DNA"/>
</dbReference>
<feature type="compositionally biased region" description="Polar residues" evidence="9">
    <location>
        <begin position="284"/>
        <end position="315"/>
    </location>
</feature>
<keyword evidence="8" id="KW-0539">Nucleus</keyword>
<evidence type="ECO:0000256" key="1">
    <source>
        <dbReference type="ARBA" id="ARBA00004123"/>
    </source>
</evidence>
<organism evidence="11 12">
    <name type="scientific">Candida oxycetoniae</name>
    <dbReference type="NCBI Taxonomy" id="497107"/>
    <lineage>
        <taxon>Eukaryota</taxon>
        <taxon>Fungi</taxon>
        <taxon>Dikarya</taxon>
        <taxon>Ascomycota</taxon>
        <taxon>Saccharomycotina</taxon>
        <taxon>Pichiomycetes</taxon>
        <taxon>Debaryomycetaceae</taxon>
        <taxon>Candida/Lodderomyces clade</taxon>
        <taxon>Candida</taxon>
    </lineage>
</organism>
<evidence type="ECO:0000256" key="4">
    <source>
        <dbReference type="ARBA" id="ARBA00022490"/>
    </source>
</evidence>
<dbReference type="InterPro" id="IPR007207">
    <property type="entry name" value="Not_N"/>
</dbReference>
<feature type="region of interest" description="Disordered" evidence="9">
    <location>
        <begin position="421"/>
        <end position="465"/>
    </location>
</feature>
<comment type="similarity">
    <text evidence="3">Belongs to the CNOT2/3/5 family.</text>
</comment>
<comment type="subcellular location">
    <subcellularLocation>
        <location evidence="2">Cytoplasm</location>
    </subcellularLocation>
    <subcellularLocation>
        <location evidence="1">Nucleus</location>
    </subcellularLocation>
</comment>
<keyword evidence="12" id="KW-1185">Reference proteome</keyword>
<protein>
    <submittedName>
        <fullName evidence="11">NOT3</fullName>
    </submittedName>
</protein>
<dbReference type="GeneID" id="73381074"/>
<dbReference type="PANTHER" id="PTHR23326">
    <property type="entry name" value="CCR4 NOT-RELATED"/>
    <property type="match status" value="1"/>
</dbReference>
<dbReference type="InterPro" id="IPR040168">
    <property type="entry name" value="Not2/3/5"/>
</dbReference>
<dbReference type="GO" id="GO:0005737">
    <property type="term" value="C:cytoplasm"/>
    <property type="evidence" value="ECO:0007669"/>
    <property type="project" value="UniProtKB-SubCell"/>
</dbReference>
<dbReference type="GO" id="GO:0005634">
    <property type="term" value="C:nucleus"/>
    <property type="evidence" value="ECO:0007669"/>
    <property type="project" value="UniProtKB-SubCell"/>
</dbReference>
<evidence type="ECO:0000256" key="3">
    <source>
        <dbReference type="ARBA" id="ARBA00007682"/>
    </source>
</evidence>
<keyword evidence="7" id="KW-0804">Transcription</keyword>
<evidence type="ECO:0000256" key="5">
    <source>
        <dbReference type="ARBA" id="ARBA00022491"/>
    </source>
</evidence>
<comment type="caution">
    <text evidence="11">The sequence shown here is derived from an EMBL/GenBank/DDBJ whole genome shotgun (WGS) entry which is preliminary data.</text>
</comment>
<keyword evidence="6" id="KW-0805">Transcription regulation</keyword>
<name>A0AAI9SVZ2_9ASCO</name>
<evidence type="ECO:0000256" key="6">
    <source>
        <dbReference type="ARBA" id="ARBA00023015"/>
    </source>
</evidence>
<dbReference type="RefSeq" id="XP_049179481.1">
    <property type="nucleotide sequence ID" value="XM_049324792.1"/>
</dbReference>